<dbReference type="Proteomes" id="UP000235392">
    <property type="component" value="Unassembled WGS sequence"/>
</dbReference>
<dbReference type="AlphaFoldDB" id="A0A2N5SIZ9"/>
<evidence type="ECO:0000313" key="2">
    <source>
        <dbReference type="Proteomes" id="UP000235392"/>
    </source>
</evidence>
<accession>A0A2N5SIZ9</accession>
<dbReference type="EMBL" id="PGCI01000859">
    <property type="protein sequence ID" value="PLW13220.1"/>
    <property type="molecule type" value="Genomic_DNA"/>
</dbReference>
<sequence length="398" mass="43959">MERKKHSGRGFCLIPGDLRQNDSAQVSARLPGFLEPGTELLEPFGQKECRSPGAGSRTIFFLEIGPRKFPGSSLPSITSNLPPNLKKETKLEDGYHLPNCGKIVPQDEVKIIQDSTSNSPSPPSIIHEAEAPAHPVITPASIIHKETPASIIIKEHPAPPVINTDIEKYDFGTGRPLDPPPSSRFTSMDDLVCFCQLWAKSHGYAVFKSNSHLGKNVYIKCNRSGHFQGAVLNQSGRKTATLKINCPFQIKGSIATSKKITSKFWTLEILNGTHNHKPSDGAASHSAHKRLIPKQFEEIRKISQANLKPAQILLQLQTSDNKTYAKNKTISNALQKLRREDLEGRKPIEALLDILKESNWLYDVKVNSNGAVLNLFFAHPGLVHLARINHHVALLDST</sequence>
<evidence type="ECO:0008006" key="3">
    <source>
        <dbReference type="Google" id="ProtNLM"/>
    </source>
</evidence>
<organism evidence="1 2">
    <name type="scientific">Puccinia coronata f. sp. avenae</name>
    <dbReference type="NCBI Taxonomy" id="200324"/>
    <lineage>
        <taxon>Eukaryota</taxon>
        <taxon>Fungi</taxon>
        <taxon>Dikarya</taxon>
        <taxon>Basidiomycota</taxon>
        <taxon>Pucciniomycotina</taxon>
        <taxon>Pucciniomycetes</taxon>
        <taxon>Pucciniales</taxon>
        <taxon>Pucciniaceae</taxon>
        <taxon>Puccinia</taxon>
    </lineage>
</organism>
<proteinExistence type="predicted"/>
<name>A0A2N5SIZ9_9BASI</name>
<protein>
    <recommendedName>
        <fullName evidence="3">FAR1 domain-containing protein</fullName>
    </recommendedName>
</protein>
<evidence type="ECO:0000313" key="1">
    <source>
        <dbReference type="EMBL" id="PLW13220.1"/>
    </source>
</evidence>
<dbReference type="PANTHER" id="PTHR47718:SF3">
    <property type="entry name" value="PROTEIN FAR1-RELATED SEQUENCE 5-LIKE"/>
    <property type="match status" value="1"/>
</dbReference>
<reference evidence="1 2" key="1">
    <citation type="submission" date="2017-11" db="EMBL/GenBank/DDBJ databases">
        <title>De novo assembly and phasing of dikaryotic genomes from two isolates of Puccinia coronata f. sp. avenae, the causal agent of oat crown rust.</title>
        <authorList>
            <person name="Miller M.E."/>
            <person name="Zhang Y."/>
            <person name="Omidvar V."/>
            <person name="Sperschneider J."/>
            <person name="Schwessinger B."/>
            <person name="Raley C."/>
            <person name="Palmer J.M."/>
            <person name="Garnica D."/>
            <person name="Upadhyaya N."/>
            <person name="Rathjen J."/>
            <person name="Taylor J.M."/>
            <person name="Park R.F."/>
            <person name="Dodds P.N."/>
            <person name="Hirsch C.D."/>
            <person name="Kianian S.F."/>
            <person name="Figueroa M."/>
        </authorList>
    </citation>
    <scope>NUCLEOTIDE SEQUENCE [LARGE SCALE GENOMIC DNA]</scope>
    <source>
        <strain evidence="1">12SD80</strain>
    </source>
</reference>
<dbReference type="PANTHER" id="PTHR47718">
    <property type="entry name" value="OS01G0519700 PROTEIN"/>
    <property type="match status" value="1"/>
</dbReference>
<comment type="caution">
    <text evidence="1">The sequence shown here is derived from an EMBL/GenBank/DDBJ whole genome shotgun (WGS) entry which is preliminary data.</text>
</comment>
<gene>
    <name evidence="1" type="ORF">PCASD_21146</name>
</gene>